<dbReference type="PANTHER" id="PTHR12174">
    <property type="entry name" value="SIGNAL PEPTIDE PEPTIDASE"/>
    <property type="match status" value="1"/>
</dbReference>
<dbReference type="SMART" id="SM00730">
    <property type="entry name" value="PSN"/>
    <property type="match status" value="1"/>
</dbReference>
<feature type="transmembrane region" description="Helical" evidence="7">
    <location>
        <begin position="357"/>
        <end position="379"/>
    </location>
</feature>
<name>A0A8J2SWJ1_9STRA</name>
<comment type="similarity">
    <text evidence="2">Belongs to the peptidase A22B family.</text>
</comment>
<protein>
    <submittedName>
        <fullName evidence="8">Uncharacterized protein</fullName>
    </submittedName>
</protein>
<dbReference type="GO" id="GO:0033619">
    <property type="term" value="P:membrane protein proteolysis"/>
    <property type="evidence" value="ECO:0007669"/>
    <property type="project" value="TreeGrafter"/>
</dbReference>
<feature type="transmembrane region" description="Helical" evidence="7">
    <location>
        <begin position="194"/>
        <end position="213"/>
    </location>
</feature>
<dbReference type="GO" id="GO:0006465">
    <property type="term" value="P:signal peptide processing"/>
    <property type="evidence" value="ECO:0007669"/>
    <property type="project" value="TreeGrafter"/>
</dbReference>
<dbReference type="GO" id="GO:0042500">
    <property type="term" value="F:aspartic endopeptidase activity, intramembrane cleaving"/>
    <property type="evidence" value="ECO:0007669"/>
    <property type="project" value="InterPro"/>
</dbReference>
<dbReference type="GO" id="GO:0098553">
    <property type="term" value="C:lumenal side of endoplasmic reticulum membrane"/>
    <property type="evidence" value="ECO:0007669"/>
    <property type="project" value="TreeGrafter"/>
</dbReference>
<dbReference type="EMBL" id="CAKKNE010000005">
    <property type="protein sequence ID" value="CAH0375857.1"/>
    <property type="molecule type" value="Genomic_DNA"/>
</dbReference>
<dbReference type="GO" id="GO:0098554">
    <property type="term" value="C:cytoplasmic side of endoplasmic reticulum membrane"/>
    <property type="evidence" value="ECO:0007669"/>
    <property type="project" value="TreeGrafter"/>
</dbReference>
<keyword evidence="3 7" id="KW-0812">Transmembrane</keyword>
<evidence type="ECO:0000256" key="5">
    <source>
        <dbReference type="ARBA" id="ARBA00022989"/>
    </source>
</evidence>
<feature type="transmembrane region" description="Helical" evidence="7">
    <location>
        <begin position="167"/>
        <end position="185"/>
    </location>
</feature>
<feature type="transmembrane region" description="Helical" evidence="7">
    <location>
        <begin position="385"/>
        <end position="404"/>
    </location>
</feature>
<reference evidence="8" key="1">
    <citation type="submission" date="2021-11" db="EMBL/GenBank/DDBJ databases">
        <authorList>
            <consortium name="Genoscope - CEA"/>
            <person name="William W."/>
        </authorList>
    </citation>
    <scope>NUCLEOTIDE SEQUENCE</scope>
</reference>
<gene>
    <name evidence="8" type="ORF">PECAL_5P04050</name>
</gene>
<evidence type="ECO:0000256" key="2">
    <source>
        <dbReference type="ARBA" id="ARBA00006859"/>
    </source>
</evidence>
<feature type="transmembrane region" description="Helical" evidence="7">
    <location>
        <begin position="225"/>
        <end position="244"/>
    </location>
</feature>
<dbReference type="PANTHER" id="PTHR12174:SF73">
    <property type="entry name" value="SIGNAL PEPTIDE PEPTIDASE DOMAIN CONTAINING PROTEIN"/>
    <property type="match status" value="1"/>
</dbReference>
<accession>A0A8J2SWJ1</accession>
<comment type="subcellular location">
    <subcellularLocation>
        <location evidence="1">Endomembrane system</location>
        <topology evidence="1">Multi-pass membrane protein</topology>
    </subcellularLocation>
</comment>
<evidence type="ECO:0000256" key="7">
    <source>
        <dbReference type="SAM" id="Phobius"/>
    </source>
</evidence>
<evidence type="ECO:0000256" key="1">
    <source>
        <dbReference type="ARBA" id="ARBA00004127"/>
    </source>
</evidence>
<keyword evidence="4" id="KW-0378">Hydrolase</keyword>
<evidence type="ECO:0000256" key="4">
    <source>
        <dbReference type="ARBA" id="ARBA00022801"/>
    </source>
</evidence>
<evidence type="ECO:0000256" key="6">
    <source>
        <dbReference type="ARBA" id="ARBA00023136"/>
    </source>
</evidence>
<evidence type="ECO:0000313" key="8">
    <source>
        <dbReference type="EMBL" id="CAH0375857.1"/>
    </source>
</evidence>
<proteinExistence type="inferred from homology"/>
<dbReference type="InterPro" id="IPR007369">
    <property type="entry name" value="Peptidase_A22B_SPP"/>
</dbReference>
<keyword evidence="5 7" id="KW-1133">Transmembrane helix</keyword>
<comment type="caution">
    <text evidence="8">The sequence shown here is derived from an EMBL/GenBank/DDBJ whole genome shotgun (WGS) entry which is preliminary data.</text>
</comment>
<dbReference type="AlphaFoldDB" id="A0A8J2SWJ1"/>
<evidence type="ECO:0000313" key="9">
    <source>
        <dbReference type="Proteomes" id="UP000789595"/>
    </source>
</evidence>
<keyword evidence="9" id="KW-1185">Reference proteome</keyword>
<dbReference type="InterPro" id="IPR006639">
    <property type="entry name" value="Preselin/SPP"/>
</dbReference>
<dbReference type="Pfam" id="PF04258">
    <property type="entry name" value="Peptidase_A22B"/>
    <property type="match status" value="1"/>
</dbReference>
<organism evidence="8 9">
    <name type="scientific">Pelagomonas calceolata</name>
    <dbReference type="NCBI Taxonomy" id="35677"/>
    <lineage>
        <taxon>Eukaryota</taxon>
        <taxon>Sar</taxon>
        <taxon>Stramenopiles</taxon>
        <taxon>Ochrophyta</taxon>
        <taxon>Pelagophyceae</taxon>
        <taxon>Pelagomonadales</taxon>
        <taxon>Pelagomonadaceae</taxon>
        <taxon>Pelagomonas</taxon>
    </lineage>
</organism>
<dbReference type="Proteomes" id="UP000789595">
    <property type="component" value="Unassembled WGS sequence"/>
</dbReference>
<dbReference type="OrthoDB" id="206145at2759"/>
<sequence>MYAGCQKKARTRSHKLRCRLGLLDYSHTSTNHCSPAAKSISDCNSPHPAMLLYMLLLLTSAHALVAPQPVCRPLSPTVYDKNVPLRTTSGRARVALAAAPTETENPVAKDAPIYALAAALQAVPLVLQTKESHYVFFLGLATATVYLSSRAPSLAPPEAEPLTMKQAALAPVLASISLFSLYALIKYLSIDPSLGYRLLTSAFAGGASSLVLYEACDAVSDEDDRAALVGGVIAFILVALYLGADSLQLSLEAKTGIANFLGWSLALLAPRTVPLRSFGVGAALLGGLFLYDIFFVFGSDVMMTVATKIDAPVVLKAPNPPDSIQPYALLGLGDVALPSLLVSFLGRYGDAKGERAWRLTATSAYAVGLLAAFAANEYVRAGQPALLYLVPATVGAGLCTALATGGREAVDELLAYKEPAPEYTRSR</sequence>
<keyword evidence="6 7" id="KW-0472">Membrane</keyword>
<feature type="transmembrane region" description="Helical" evidence="7">
    <location>
        <begin position="278"/>
        <end position="297"/>
    </location>
</feature>
<evidence type="ECO:0000256" key="3">
    <source>
        <dbReference type="ARBA" id="ARBA00022692"/>
    </source>
</evidence>